<reference evidence="2 3" key="1">
    <citation type="submission" date="2022-06" db="EMBL/GenBank/DDBJ databases">
        <title>Haloarcula sp. a new haloarchaeum isolate from saline soil.</title>
        <authorList>
            <person name="Strakova D."/>
            <person name="Galisteo C."/>
            <person name="Sanchez-Porro C."/>
            <person name="Ventosa A."/>
        </authorList>
    </citation>
    <scope>NUCLEOTIDE SEQUENCE [LARGE SCALE GENOMIC DNA]</scope>
    <source>
        <strain evidence="2 3">S1AR25-5A</strain>
    </source>
</reference>
<dbReference type="Gene3D" id="3.40.190.120">
    <property type="entry name" value="Osmoprotection protein (prox), domain 2"/>
    <property type="match status" value="1"/>
</dbReference>
<gene>
    <name evidence="2" type="ORF">NDI54_13805</name>
</gene>
<comment type="caution">
    <text evidence="2">The sequence shown here is derived from an EMBL/GenBank/DDBJ whole genome shotgun (WGS) entry which is preliminary data.</text>
</comment>
<evidence type="ECO:0000259" key="1">
    <source>
        <dbReference type="Pfam" id="PF04069"/>
    </source>
</evidence>
<dbReference type="GO" id="GO:0022857">
    <property type="term" value="F:transmembrane transporter activity"/>
    <property type="evidence" value="ECO:0007669"/>
    <property type="project" value="InterPro"/>
</dbReference>
<dbReference type="Gene3D" id="3.40.190.10">
    <property type="entry name" value="Periplasmic binding protein-like II"/>
    <property type="match status" value="1"/>
</dbReference>
<protein>
    <submittedName>
        <fullName evidence="2">Glycine/betaine ABC transporter substrate-binding protein</fullName>
    </submittedName>
</protein>
<accession>A0AAE4F0U4</accession>
<name>A0AAE4F0U4_9EURY</name>
<sequence length="265" mass="29175">MGYLGHESLKANTDYAIEDEIGLGGSQQCFQAVKNQEVDLYHLYTGGAYATIPPKHTEKPESPEAAYEIAKQDMAEEHNLSYLERAQFNNTYSIALRPGFQEETGLETISGFAEYLNSGNTDLTVVLGPEFAERSDGWPGLTDAYGFSDAVSNVNIRKIGANLTYQVLGEGEAEAGMVFTTNPKIRQYNLATLEDDQNFFLPYNPAPLVNSETLSEAPEIEAALNEPMRALDSEQKVIELNSRISNDGEEVQAVARDFLKSEGII</sequence>
<dbReference type="Pfam" id="PF04069">
    <property type="entry name" value="OpuAC"/>
    <property type="match status" value="1"/>
</dbReference>
<proteinExistence type="predicted"/>
<organism evidence="2 3">
    <name type="scientific">Haloarcula terrestris</name>
    <dbReference type="NCBI Taxonomy" id="2950533"/>
    <lineage>
        <taxon>Archaea</taxon>
        <taxon>Methanobacteriati</taxon>
        <taxon>Methanobacteriota</taxon>
        <taxon>Stenosarchaea group</taxon>
        <taxon>Halobacteria</taxon>
        <taxon>Halobacteriales</taxon>
        <taxon>Haloarculaceae</taxon>
        <taxon>Haloarcula</taxon>
    </lineage>
</organism>
<dbReference type="SUPFAM" id="SSF53850">
    <property type="entry name" value="Periplasmic binding protein-like II"/>
    <property type="match status" value="1"/>
</dbReference>
<dbReference type="GO" id="GO:0043190">
    <property type="term" value="C:ATP-binding cassette (ABC) transporter complex"/>
    <property type="evidence" value="ECO:0007669"/>
    <property type="project" value="InterPro"/>
</dbReference>
<dbReference type="AlphaFoldDB" id="A0AAE4F0U4"/>
<feature type="domain" description="ABC-type glycine betaine transport system substrate-binding" evidence="1">
    <location>
        <begin position="8"/>
        <end position="260"/>
    </location>
</feature>
<evidence type="ECO:0000313" key="2">
    <source>
        <dbReference type="EMBL" id="MDS0222418.1"/>
    </source>
</evidence>
<evidence type="ECO:0000313" key="3">
    <source>
        <dbReference type="Proteomes" id="UP001253439"/>
    </source>
</evidence>
<dbReference type="EMBL" id="JAMQOM010000005">
    <property type="protein sequence ID" value="MDS0222418.1"/>
    <property type="molecule type" value="Genomic_DNA"/>
</dbReference>
<dbReference type="CDD" id="cd13528">
    <property type="entry name" value="PBP2_osmoprotectants"/>
    <property type="match status" value="1"/>
</dbReference>
<dbReference type="InterPro" id="IPR007210">
    <property type="entry name" value="ABC_Gly_betaine_transp_sub-bd"/>
</dbReference>
<dbReference type="Proteomes" id="UP001253439">
    <property type="component" value="Unassembled WGS sequence"/>
</dbReference>
<keyword evidence="3" id="KW-1185">Reference proteome</keyword>